<dbReference type="InterPro" id="IPR002502">
    <property type="entry name" value="Amidase_domain"/>
</dbReference>
<dbReference type="EMBL" id="VFPD01000001">
    <property type="protein sequence ID" value="TQM21949.1"/>
    <property type="molecule type" value="Genomic_DNA"/>
</dbReference>
<dbReference type="CDD" id="cd06583">
    <property type="entry name" value="PGRP"/>
    <property type="match status" value="1"/>
</dbReference>
<dbReference type="Pfam" id="PF01510">
    <property type="entry name" value="Amidase_2"/>
    <property type="match status" value="1"/>
</dbReference>
<dbReference type="Proteomes" id="UP000316437">
    <property type="component" value="Unassembled WGS sequence"/>
</dbReference>
<dbReference type="InterPro" id="IPR036505">
    <property type="entry name" value="Amidase/PGRP_sf"/>
</dbReference>
<protein>
    <submittedName>
        <fullName evidence="2">N-acetylmuramoyl-L-alanine amidase</fullName>
    </submittedName>
</protein>
<dbReference type="GO" id="GO:0009253">
    <property type="term" value="P:peptidoglycan catabolic process"/>
    <property type="evidence" value="ECO:0007669"/>
    <property type="project" value="InterPro"/>
</dbReference>
<dbReference type="SMART" id="SM00644">
    <property type="entry name" value="Ami_2"/>
    <property type="match status" value="1"/>
</dbReference>
<dbReference type="SUPFAM" id="SSF55846">
    <property type="entry name" value="N-acetylmuramoyl-L-alanine amidase-like"/>
    <property type="match status" value="1"/>
</dbReference>
<dbReference type="AlphaFoldDB" id="A0A543EKA3"/>
<dbReference type="RefSeq" id="WP_167497830.1">
    <property type="nucleotide sequence ID" value="NZ_VFPD01000001.1"/>
</dbReference>
<comment type="caution">
    <text evidence="2">The sequence shown here is derived from an EMBL/GenBank/DDBJ whole genome shotgun (WGS) entry which is preliminary data.</text>
</comment>
<evidence type="ECO:0000313" key="3">
    <source>
        <dbReference type="Proteomes" id="UP000316437"/>
    </source>
</evidence>
<keyword evidence="3" id="KW-1185">Reference proteome</keyword>
<accession>A0A543EKA3</accession>
<reference evidence="2 3" key="1">
    <citation type="submission" date="2019-06" db="EMBL/GenBank/DDBJ databases">
        <title>Sorghum-associated microbial communities from plants grown in Nebraska, USA.</title>
        <authorList>
            <person name="Schachtman D."/>
        </authorList>
    </citation>
    <scope>NUCLEOTIDE SEQUENCE [LARGE SCALE GENOMIC DNA]</scope>
    <source>
        <strain evidence="2 3">110</strain>
    </source>
</reference>
<gene>
    <name evidence="2" type="ORF">FB551_1649</name>
</gene>
<dbReference type="Gene3D" id="3.40.80.10">
    <property type="entry name" value="Peptidoglycan recognition protein-like"/>
    <property type="match status" value="1"/>
</dbReference>
<name>A0A543EKA3_9FLAO</name>
<organism evidence="2 3">
    <name type="scientific">Chryseobacterium aquifrigidense</name>
    <dbReference type="NCBI Taxonomy" id="558021"/>
    <lineage>
        <taxon>Bacteria</taxon>
        <taxon>Pseudomonadati</taxon>
        <taxon>Bacteroidota</taxon>
        <taxon>Flavobacteriia</taxon>
        <taxon>Flavobacteriales</taxon>
        <taxon>Weeksellaceae</taxon>
        <taxon>Chryseobacterium group</taxon>
        <taxon>Chryseobacterium</taxon>
    </lineage>
</organism>
<dbReference type="GO" id="GO:0008745">
    <property type="term" value="F:N-acetylmuramoyl-L-alanine amidase activity"/>
    <property type="evidence" value="ECO:0007669"/>
    <property type="project" value="InterPro"/>
</dbReference>
<feature type="domain" description="N-acetylmuramoyl-L-alanine amidase" evidence="1">
    <location>
        <begin position="1"/>
        <end position="126"/>
    </location>
</feature>
<sequence length="139" mass="16006">MRTINYIVIHCTATQPDVKIETIKRYWKENLKWKNPGYHYMIKANGQIVNTLPIDQVSNGVAGWNSQIINISYIGGIDKSNHPKDTRTEEQKKSIVKLLRELKSKFPKAKIQGHRDFPNVHKACPSFDAKKEYTGLLII</sequence>
<evidence type="ECO:0000259" key="1">
    <source>
        <dbReference type="SMART" id="SM00644"/>
    </source>
</evidence>
<evidence type="ECO:0000313" key="2">
    <source>
        <dbReference type="EMBL" id="TQM21949.1"/>
    </source>
</evidence>
<proteinExistence type="predicted"/>